<reference evidence="3 4" key="1">
    <citation type="submission" date="2019-02" db="EMBL/GenBank/DDBJ databases">
        <title>Deep-cultivation of Planctomycetes and their phenomic and genomic characterization uncovers novel biology.</title>
        <authorList>
            <person name="Wiegand S."/>
            <person name="Jogler M."/>
            <person name="Boedeker C."/>
            <person name="Pinto D."/>
            <person name="Vollmers J."/>
            <person name="Rivas-Marin E."/>
            <person name="Kohn T."/>
            <person name="Peeters S.H."/>
            <person name="Heuer A."/>
            <person name="Rast P."/>
            <person name="Oberbeckmann S."/>
            <person name="Bunk B."/>
            <person name="Jeske O."/>
            <person name="Meyerdierks A."/>
            <person name="Storesund J.E."/>
            <person name="Kallscheuer N."/>
            <person name="Luecker S."/>
            <person name="Lage O.M."/>
            <person name="Pohl T."/>
            <person name="Merkel B.J."/>
            <person name="Hornburger P."/>
            <person name="Mueller R.-W."/>
            <person name="Bruemmer F."/>
            <person name="Labrenz M."/>
            <person name="Spormann A.M."/>
            <person name="Op Den Camp H."/>
            <person name="Overmann J."/>
            <person name="Amann R."/>
            <person name="Jetten M.S.M."/>
            <person name="Mascher T."/>
            <person name="Medema M.H."/>
            <person name="Devos D.P."/>
            <person name="Kaster A.-K."/>
            <person name="Ovreas L."/>
            <person name="Rohde M."/>
            <person name="Galperin M.Y."/>
            <person name="Jogler C."/>
        </authorList>
    </citation>
    <scope>NUCLEOTIDE SEQUENCE [LARGE SCALE GENOMIC DNA]</scope>
    <source>
        <strain evidence="3 4">Poly41</strain>
    </source>
</reference>
<feature type="compositionally biased region" description="Polar residues" evidence="1">
    <location>
        <begin position="32"/>
        <end position="43"/>
    </location>
</feature>
<evidence type="ECO:0000256" key="2">
    <source>
        <dbReference type="SAM" id="SignalP"/>
    </source>
</evidence>
<dbReference type="InterPro" id="IPR047750">
    <property type="entry name" value="YdjY-like"/>
</dbReference>
<feature type="signal peptide" evidence="2">
    <location>
        <begin position="1"/>
        <end position="30"/>
    </location>
</feature>
<dbReference type="NCBIfam" id="NF040466">
    <property type="entry name" value="ydjY_domain"/>
    <property type="match status" value="1"/>
</dbReference>
<dbReference type="Proteomes" id="UP000319143">
    <property type="component" value="Unassembled WGS sequence"/>
</dbReference>
<dbReference type="EMBL" id="SJPV01000019">
    <property type="protein sequence ID" value="TWU31023.1"/>
    <property type="molecule type" value="Genomic_DNA"/>
</dbReference>
<keyword evidence="2" id="KW-0732">Signal</keyword>
<evidence type="ECO:0000256" key="1">
    <source>
        <dbReference type="SAM" id="MobiDB-lite"/>
    </source>
</evidence>
<feature type="compositionally biased region" description="Polar residues" evidence="1">
    <location>
        <begin position="57"/>
        <end position="80"/>
    </location>
</feature>
<feature type="chain" id="PRO_5023018409" description="Secreted protein" evidence="2">
    <location>
        <begin position="31"/>
        <end position="329"/>
    </location>
</feature>
<gene>
    <name evidence="3" type="ORF">Poly41_64920</name>
</gene>
<evidence type="ECO:0008006" key="5">
    <source>
        <dbReference type="Google" id="ProtNLM"/>
    </source>
</evidence>
<name>A0A5C6D1H1_9BACT</name>
<dbReference type="OrthoDB" id="247135at2"/>
<protein>
    <recommendedName>
        <fullName evidence="5">Secreted protein</fullName>
    </recommendedName>
</protein>
<comment type="caution">
    <text evidence="3">The sequence shown here is derived from an EMBL/GenBank/DDBJ whole genome shotgun (WGS) entry which is preliminary data.</text>
</comment>
<organism evidence="3 4">
    <name type="scientific">Novipirellula artificiosorum</name>
    <dbReference type="NCBI Taxonomy" id="2528016"/>
    <lineage>
        <taxon>Bacteria</taxon>
        <taxon>Pseudomonadati</taxon>
        <taxon>Planctomycetota</taxon>
        <taxon>Planctomycetia</taxon>
        <taxon>Pirellulales</taxon>
        <taxon>Pirellulaceae</taxon>
        <taxon>Novipirellula</taxon>
    </lineage>
</organism>
<feature type="region of interest" description="Disordered" evidence="1">
    <location>
        <begin position="32"/>
        <end position="88"/>
    </location>
</feature>
<dbReference type="AlphaFoldDB" id="A0A5C6D1H1"/>
<evidence type="ECO:0000313" key="3">
    <source>
        <dbReference type="EMBL" id="TWU31023.1"/>
    </source>
</evidence>
<evidence type="ECO:0000313" key="4">
    <source>
        <dbReference type="Proteomes" id="UP000319143"/>
    </source>
</evidence>
<sequence length="329" mass="35385" precursor="true">MSFHKNGLQARLLFAATAISVALIHQSTIAQPTAGQNDTQKGTVESAKRMLPDAKATSPSSVDPSSGQTEVSEENTTTALDSPVAEPKLPTPSEALLEAFSPPPQAKQLSKKTLLWVDRDKKRVYIDGYVAMDRGPLEMFACPSGTKEHESVVATIARSSEVHAALLAVGAMSGTPVMFSPNFVPPTGQRIRVWVAWRDEDKKFHVVDARSWIQNVDSKQAMQADWVFAGSGFWTDPSDGKQYYRADGGDMICVSNFSTAMLDIAAASSADADALLFQPFGERIPERGTLVRLVLVPIPIPTDAPSALPSKVDANKPPSEAILPIRQAG</sequence>
<keyword evidence="4" id="KW-1185">Reference proteome</keyword>
<proteinExistence type="predicted"/>
<accession>A0A5C6D1H1</accession>
<dbReference type="RefSeq" id="WP_146531176.1">
    <property type="nucleotide sequence ID" value="NZ_SJPV01000019.1"/>
</dbReference>
<feature type="region of interest" description="Disordered" evidence="1">
    <location>
        <begin position="306"/>
        <end position="329"/>
    </location>
</feature>